<evidence type="ECO:0000313" key="2">
    <source>
        <dbReference type="Proteomes" id="UP000440367"/>
    </source>
</evidence>
<evidence type="ECO:0000313" key="1">
    <source>
        <dbReference type="EMBL" id="KAE9257511.1"/>
    </source>
</evidence>
<comment type="caution">
    <text evidence="1">The sequence shown here is derived from an EMBL/GenBank/DDBJ whole genome shotgun (WGS) entry which is preliminary data.</text>
</comment>
<gene>
    <name evidence="1" type="ORF">PF002_g977</name>
</gene>
<proteinExistence type="predicted"/>
<protein>
    <submittedName>
        <fullName evidence="1">Uncharacterized protein</fullName>
    </submittedName>
</protein>
<dbReference type="AlphaFoldDB" id="A0A6A4AIC1"/>
<dbReference type="EMBL" id="QXGD01000022">
    <property type="protein sequence ID" value="KAE9257511.1"/>
    <property type="molecule type" value="Genomic_DNA"/>
</dbReference>
<accession>A0A6A4AIC1</accession>
<reference evidence="1 2" key="1">
    <citation type="submission" date="2018-08" db="EMBL/GenBank/DDBJ databases">
        <title>Genomic investigation of the strawberry pathogen Phytophthora fragariae indicates pathogenicity is determined by transcriptional variation in three key races.</title>
        <authorList>
            <person name="Adams T.M."/>
            <person name="Armitage A.D."/>
            <person name="Sobczyk M.K."/>
            <person name="Bates H.J."/>
            <person name="Dunwell J.M."/>
            <person name="Nellist C.F."/>
            <person name="Harrison R.J."/>
        </authorList>
    </citation>
    <scope>NUCLEOTIDE SEQUENCE [LARGE SCALE GENOMIC DNA]</scope>
    <source>
        <strain evidence="1 2">BC-1</strain>
    </source>
</reference>
<sequence length="80" mass="8865">MQAKSCDQELKSIFSAYADRLCASVRLVLSARRAARCSACASGWISDRRWLARGTPAGWQTCKQVRIESAKVKSKIESSK</sequence>
<name>A0A6A4AIC1_9STRA</name>
<organism evidence="1 2">
    <name type="scientific">Phytophthora fragariae</name>
    <dbReference type="NCBI Taxonomy" id="53985"/>
    <lineage>
        <taxon>Eukaryota</taxon>
        <taxon>Sar</taxon>
        <taxon>Stramenopiles</taxon>
        <taxon>Oomycota</taxon>
        <taxon>Peronosporomycetes</taxon>
        <taxon>Peronosporales</taxon>
        <taxon>Peronosporaceae</taxon>
        <taxon>Phytophthora</taxon>
    </lineage>
</organism>
<dbReference type="Proteomes" id="UP000440367">
    <property type="component" value="Unassembled WGS sequence"/>
</dbReference>